<evidence type="ECO:0008006" key="3">
    <source>
        <dbReference type="Google" id="ProtNLM"/>
    </source>
</evidence>
<accession>A0A1F7GTP3</accession>
<evidence type="ECO:0000313" key="2">
    <source>
        <dbReference type="Proteomes" id="UP000177159"/>
    </source>
</evidence>
<sequence>MKLHVGGKLTAKGFEIILNRKSFPISYPSEIWKKYPSILKNILLDNVAYSSTLFLPQMHDQKTITYTTNRPLSETFLYKNGIYDMPICALVDGVSSLEYIKRFFNTQYLFDNNYIQTPQTIDFKKPKEQTAIIPFSFGKESLLNTALCLELGITPILVNFIEPSHKYEYEHKKKLMKKFEKEFNVKIYVVNYGPGIFRYGKYWNLQTELGWGLHTTDYVIMSLPFAHYFNASLIILGNEVSCNDFFFNKDGVLTYDAGYDQHKDWTPQQSLLGSLLLGREIDVASFVDGIYELAETKILQSRYQEIVKYQMSCEAKTEHAANKRWCQRCEKCSYMFALISAFDVDLQKIGFSENMFDKAHHSIYSYFFKYDPQRPAYGSQEELLVAFYLATKRGRTGYSIDEFKKHLLPKFEKNKKDLIKKYLGIHPMHLNQNTLAKKLLRIYRSELKEYL</sequence>
<proteinExistence type="predicted"/>
<dbReference type="EMBL" id="MFZM01000043">
    <property type="protein sequence ID" value="OGK22449.1"/>
    <property type="molecule type" value="Genomic_DNA"/>
</dbReference>
<gene>
    <name evidence="1" type="ORF">A3C24_03950</name>
</gene>
<protein>
    <recommendedName>
        <fullName evidence="3">UDP-N-acetyl-alpha-D-muramoyl-L-alanyl-L-glutamate epimerase</fullName>
    </recommendedName>
</protein>
<dbReference type="SUPFAM" id="SSF52402">
    <property type="entry name" value="Adenine nucleotide alpha hydrolases-like"/>
    <property type="match status" value="1"/>
</dbReference>
<dbReference type="Proteomes" id="UP000177159">
    <property type="component" value="Unassembled WGS sequence"/>
</dbReference>
<name>A0A1F7GTP3_9BACT</name>
<evidence type="ECO:0000313" key="1">
    <source>
        <dbReference type="EMBL" id="OGK22449.1"/>
    </source>
</evidence>
<comment type="caution">
    <text evidence="1">The sequence shown here is derived from an EMBL/GenBank/DDBJ whole genome shotgun (WGS) entry which is preliminary data.</text>
</comment>
<organism evidence="1 2">
    <name type="scientific">Candidatus Roizmanbacteria bacterium RIFCSPHIGHO2_02_FULL_37_24</name>
    <dbReference type="NCBI Taxonomy" id="1802037"/>
    <lineage>
        <taxon>Bacteria</taxon>
        <taxon>Candidatus Roizmaniibacteriota</taxon>
    </lineage>
</organism>
<dbReference type="AlphaFoldDB" id="A0A1F7GTP3"/>
<reference evidence="1 2" key="1">
    <citation type="journal article" date="2016" name="Nat. Commun.">
        <title>Thousands of microbial genomes shed light on interconnected biogeochemical processes in an aquifer system.</title>
        <authorList>
            <person name="Anantharaman K."/>
            <person name="Brown C.T."/>
            <person name="Hug L.A."/>
            <person name="Sharon I."/>
            <person name="Castelle C.J."/>
            <person name="Probst A.J."/>
            <person name="Thomas B.C."/>
            <person name="Singh A."/>
            <person name="Wilkins M.J."/>
            <person name="Karaoz U."/>
            <person name="Brodie E.L."/>
            <person name="Williams K.H."/>
            <person name="Hubbard S.S."/>
            <person name="Banfield J.F."/>
        </authorList>
    </citation>
    <scope>NUCLEOTIDE SEQUENCE [LARGE SCALE GENOMIC DNA]</scope>
</reference>